<gene>
    <name evidence="1" type="ORF">NZ698_03920</name>
</gene>
<sequence>MAISLVPCSDVDENSGFSETKVERLQDNHQSGHSDVCSPFCTCNCCQMTVASFKIEPLLDFPAHIQIYFSKKILFQKNDFAYQVYDHIWQPPKI</sequence>
<comment type="caution">
    <text evidence="1">The sequence shown here is derived from an EMBL/GenBank/DDBJ whole genome shotgun (WGS) entry which is preliminary data.</text>
</comment>
<dbReference type="Pfam" id="PF20365">
    <property type="entry name" value="DUF6660"/>
    <property type="match status" value="1"/>
</dbReference>
<dbReference type="InterPro" id="IPR046601">
    <property type="entry name" value="DUF6660"/>
</dbReference>
<dbReference type="EMBL" id="JAOTEM010000001">
    <property type="protein sequence ID" value="MCU7616332.1"/>
    <property type="molecule type" value="Genomic_DNA"/>
</dbReference>
<evidence type="ECO:0000313" key="2">
    <source>
        <dbReference type="Proteomes" id="UP001208649"/>
    </source>
</evidence>
<reference evidence="2" key="1">
    <citation type="submission" date="2023-07" db="EMBL/GenBank/DDBJ databases">
        <title>Chryseobacterium sp. strain PBS4-4 Genome sequencing and assembly.</title>
        <authorList>
            <person name="Jung Y."/>
        </authorList>
    </citation>
    <scope>NUCLEOTIDE SEQUENCE [LARGE SCALE GENOMIC DNA]</scope>
    <source>
        <strain evidence="2">PBS4-4</strain>
    </source>
</reference>
<protein>
    <recommendedName>
        <fullName evidence="3">DUF2946 domain-containing protein</fullName>
    </recommendedName>
</protein>
<name>A0ABT2W275_9FLAO</name>
<evidence type="ECO:0000313" key="1">
    <source>
        <dbReference type="EMBL" id="MCU7616332.1"/>
    </source>
</evidence>
<dbReference type="Proteomes" id="UP001208649">
    <property type="component" value="Unassembled WGS sequence"/>
</dbReference>
<accession>A0ABT2W275</accession>
<keyword evidence="2" id="KW-1185">Reference proteome</keyword>
<organism evidence="1 2">
    <name type="scientific">Chryseobacterium edaphi</name>
    <dbReference type="NCBI Taxonomy" id="2976532"/>
    <lineage>
        <taxon>Bacteria</taxon>
        <taxon>Pseudomonadati</taxon>
        <taxon>Bacteroidota</taxon>
        <taxon>Flavobacteriia</taxon>
        <taxon>Flavobacteriales</taxon>
        <taxon>Weeksellaceae</taxon>
        <taxon>Chryseobacterium group</taxon>
        <taxon>Chryseobacterium</taxon>
    </lineage>
</organism>
<evidence type="ECO:0008006" key="3">
    <source>
        <dbReference type="Google" id="ProtNLM"/>
    </source>
</evidence>
<proteinExistence type="predicted"/>